<keyword evidence="1" id="KW-0812">Transmembrane</keyword>
<feature type="transmembrane region" description="Helical" evidence="1">
    <location>
        <begin position="34"/>
        <end position="53"/>
    </location>
</feature>
<keyword evidence="3" id="KW-1185">Reference proteome</keyword>
<sequence length="271" mass="27891">MTATTASATASARLPRPSVARAEWIKLVGSRGTLTALALLAVLPVAFAALVVANTPSTDPPGVPGDDDIVANTLVGVLVAVIIAAVVGANAIGNEQRSGMICTSYTATPRRHRVILTKASIAALTTLAVGVASSWASYLVARPLQRRQGYVAPSYPEPDLLSGPPLRAVLGTGLLITTVALFAVGVATIVRRASIAIPLVVAAVILPGLLSSSDSVQRFAQRWTPFAGFAIQHTVQRPDYYAGPWQGLGITAAYAALALAGGLVVANRRDA</sequence>
<proteinExistence type="predicted"/>
<evidence type="ECO:0000256" key="1">
    <source>
        <dbReference type="SAM" id="Phobius"/>
    </source>
</evidence>
<dbReference type="Proteomes" id="UP001201873">
    <property type="component" value="Unassembled WGS sequence"/>
</dbReference>
<reference evidence="2 3" key="1">
    <citation type="submission" date="2022-04" db="EMBL/GenBank/DDBJ databases">
        <title>Genome diversity in the genus Frankia.</title>
        <authorList>
            <person name="Carlos-Shanley C."/>
            <person name="Hahn D."/>
        </authorList>
    </citation>
    <scope>NUCLEOTIDE SEQUENCE [LARGE SCALE GENOMIC DNA]</scope>
    <source>
        <strain evidence="2 3">Ag45/Mut15</strain>
    </source>
</reference>
<feature type="transmembrane region" description="Helical" evidence="1">
    <location>
        <begin position="245"/>
        <end position="266"/>
    </location>
</feature>
<feature type="transmembrane region" description="Helical" evidence="1">
    <location>
        <begin position="114"/>
        <end position="136"/>
    </location>
</feature>
<feature type="transmembrane region" description="Helical" evidence="1">
    <location>
        <begin position="166"/>
        <end position="186"/>
    </location>
</feature>
<name>A0ABT0JRW7_9ACTN</name>
<keyword evidence="1" id="KW-1133">Transmembrane helix</keyword>
<organism evidence="2 3">
    <name type="scientific">Frankia umida</name>
    <dbReference type="NCBI Taxonomy" id="573489"/>
    <lineage>
        <taxon>Bacteria</taxon>
        <taxon>Bacillati</taxon>
        <taxon>Actinomycetota</taxon>
        <taxon>Actinomycetes</taxon>
        <taxon>Frankiales</taxon>
        <taxon>Frankiaceae</taxon>
        <taxon>Frankia</taxon>
    </lineage>
</organism>
<keyword evidence="1" id="KW-0472">Membrane</keyword>
<accession>A0ABT0JRW7</accession>
<evidence type="ECO:0008006" key="4">
    <source>
        <dbReference type="Google" id="ProtNLM"/>
    </source>
</evidence>
<feature type="transmembrane region" description="Helical" evidence="1">
    <location>
        <begin position="193"/>
        <end position="210"/>
    </location>
</feature>
<dbReference type="PANTHER" id="PTHR37305">
    <property type="entry name" value="INTEGRAL MEMBRANE PROTEIN-RELATED"/>
    <property type="match status" value="1"/>
</dbReference>
<gene>
    <name evidence="2" type="ORF">MXD59_00280</name>
</gene>
<dbReference type="EMBL" id="JALKFT010000001">
    <property type="protein sequence ID" value="MCK9874238.1"/>
    <property type="molecule type" value="Genomic_DNA"/>
</dbReference>
<comment type="caution">
    <text evidence="2">The sequence shown here is derived from an EMBL/GenBank/DDBJ whole genome shotgun (WGS) entry which is preliminary data.</text>
</comment>
<dbReference type="PANTHER" id="PTHR37305:SF1">
    <property type="entry name" value="MEMBRANE PROTEIN"/>
    <property type="match status" value="1"/>
</dbReference>
<feature type="transmembrane region" description="Helical" evidence="1">
    <location>
        <begin position="73"/>
        <end position="93"/>
    </location>
</feature>
<dbReference type="RefSeq" id="WP_248822941.1">
    <property type="nucleotide sequence ID" value="NZ_JALKFT010000001.1"/>
</dbReference>
<protein>
    <recommendedName>
        <fullName evidence="4">ABC transporter permease</fullName>
    </recommendedName>
</protein>
<evidence type="ECO:0000313" key="3">
    <source>
        <dbReference type="Proteomes" id="UP001201873"/>
    </source>
</evidence>
<evidence type="ECO:0000313" key="2">
    <source>
        <dbReference type="EMBL" id="MCK9874238.1"/>
    </source>
</evidence>